<proteinExistence type="predicted"/>
<comment type="caution">
    <text evidence="1">The sequence shown here is derived from an EMBL/GenBank/DDBJ whole genome shotgun (WGS) entry which is preliminary data.</text>
</comment>
<protein>
    <submittedName>
        <fullName evidence="1">DUF1488 domain-containing protein</fullName>
    </submittedName>
</protein>
<name>A0ABS8C2Q8_9ALTE</name>
<dbReference type="EMBL" id="JAEINI020000003">
    <property type="protein sequence ID" value="MCB5226621.1"/>
    <property type="molecule type" value="Genomic_DNA"/>
</dbReference>
<dbReference type="SUPFAM" id="SSF160272">
    <property type="entry name" value="Shew3726-like"/>
    <property type="match status" value="1"/>
</dbReference>
<gene>
    <name evidence="1" type="ORF">JAO78_007300</name>
</gene>
<keyword evidence="2" id="KW-1185">Reference proteome</keyword>
<accession>A0ABS8C2Q8</accession>
<sequence length="78" mass="8763">MNQQLIFNNDFHYAAPKQAIAFSCLVSGLKVQCYIAIPAKQDAQDFLSQVIADAFTWEDLTETAIAEDTYTESGEIWL</sequence>
<organism evidence="1 2">
    <name type="scientific">Alishewanella maricola</name>
    <dbReference type="NCBI Taxonomy" id="2795740"/>
    <lineage>
        <taxon>Bacteria</taxon>
        <taxon>Pseudomonadati</taxon>
        <taxon>Pseudomonadota</taxon>
        <taxon>Gammaproteobacteria</taxon>
        <taxon>Alteromonadales</taxon>
        <taxon>Alteromonadaceae</taxon>
        <taxon>Alishewanella</taxon>
    </lineage>
</organism>
<evidence type="ECO:0000313" key="1">
    <source>
        <dbReference type="EMBL" id="MCB5226621.1"/>
    </source>
</evidence>
<dbReference type="InterPro" id="IPR036692">
    <property type="entry name" value="Shew3726-like_sf"/>
</dbReference>
<dbReference type="Pfam" id="PF07369">
    <property type="entry name" value="DUF1488"/>
    <property type="match status" value="1"/>
</dbReference>
<evidence type="ECO:0000313" key="2">
    <source>
        <dbReference type="Proteomes" id="UP000633814"/>
    </source>
</evidence>
<reference evidence="1 2" key="1">
    <citation type="submission" date="2021-10" db="EMBL/GenBank/DDBJ databases">
        <title>Alishewanella koreense sp. nov. isolated from seawater of southwestern coast in South Korea and the proposal for the reclassification of Rheinheimera perlucida and Rheinheimera tuosuensis as Arsukibacterium perlucida and Arsukibacterium tuosuensis.</title>
        <authorList>
            <person name="Kim K.H."/>
            <person name="Ruan W."/>
            <person name="Kim K.R."/>
            <person name="Baek J.H."/>
            <person name="Jeon C.O."/>
        </authorList>
    </citation>
    <scope>NUCLEOTIDE SEQUENCE [LARGE SCALE GENOMIC DNA]</scope>
    <source>
        <strain evidence="1 2">16-MA</strain>
    </source>
</reference>
<dbReference type="InterPro" id="IPR009962">
    <property type="entry name" value="DUF1488"/>
</dbReference>
<dbReference type="Gene3D" id="3.30.160.140">
    <property type="entry name" value="Shew3726-like"/>
    <property type="match status" value="1"/>
</dbReference>
<dbReference type="RefSeq" id="WP_226750709.1">
    <property type="nucleotide sequence ID" value="NZ_JAEINI020000003.1"/>
</dbReference>
<dbReference type="Proteomes" id="UP000633814">
    <property type="component" value="Unassembled WGS sequence"/>
</dbReference>